<comment type="caution">
    <text evidence="2">The sequence shown here is derived from an EMBL/GenBank/DDBJ whole genome shotgun (WGS) entry which is preliminary data.</text>
</comment>
<dbReference type="InterPro" id="IPR003961">
    <property type="entry name" value="FN3_dom"/>
</dbReference>
<protein>
    <recommendedName>
        <fullName evidence="1">Fibronectin type-III domain-containing protein</fullName>
    </recommendedName>
</protein>
<gene>
    <name evidence="2" type="ORF">GCM10023231_28830</name>
</gene>
<sequence length="209" mass="23333">MQNRYANTSFNKMSDDAFATLGVTVITAMTANPNFETPSPALADVQVLVDDFRDKLAVTRKGSPFNTSEKNHSRQLLETELKKLAFYVNTVANGALHIVLSSGFPVKQLRTALDIPAIPERLRLMDTSQSGQLRFDFNAVKSAWEYEYCYATETDEQNEPIWTDVFTTTRSRNNILAPLQPGSICHAKVRARNGKGLSDWSAPVSLMVR</sequence>
<accession>A0ABP9BNU2</accession>
<evidence type="ECO:0000259" key="1">
    <source>
        <dbReference type="PROSITE" id="PS50853"/>
    </source>
</evidence>
<dbReference type="InterPro" id="IPR013783">
    <property type="entry name" value="Ig-like_fold"/>
</dbReference>
<dbReference type="SUPFAM" id="SSF49265">
    <property type="entry name" value="Fibronectin type III"/>
    <property type="match status" value="1"/>
</dbReference>
<name>A0ABP9BNU2_9SPHI</name>
<dbReference type="PROSITE" id="PS50853">
    <property type="entry name" value="FN3"/>
    <property type="match status" value="1"/>
</dbReference>
<dbReference type="Proteomes" id="UP001501411">
    <property type="component" value="Unassembled WGS sequence"/>
</dbReference>
<dbReference type="CDD" id="cd00063">
    <property type="entry name" value="FN3"/>
    <property type="match status" value="1"/>
</dbReference>
<reference evidence="3" key="1">
    <citation type="journal article" date="2019" name="Int. J. Syst. Evol. Microbiol.">
        <title>The Global Catalogue of Microorganisms (GCM) 10K type strain sequencing project: providing services to taxonomists for standard genome sequencing and annotation.</title>
        <authorList>
            <consortium name="The Broad Institute Genomics Platform"/>
            <consortium name="The Broad Institute Genome Sequencing Center for Infectious Disease"/>
            <person name="Wu L."/>
            <person name="Ma J."/>
        </authorList>
    </citation>
    <scope>NUCLEOTIDE SEQUENCE [LARGE SCALE GENOMIC DNA]</scope>
    <source>
        <strain evidence="3">JCM 18200</strain>
    </source>
</reference>
<feature type="domain" description="Fibronectin type-III" evidence="1">
    <location>
        <begin position="118"/>
        <end position="209"/>
    </location>
</feature>
<dbReference type="EMBL" id="BAABIQ010000039">
    <property type="protein sequence ID" value="GAA4798347.1"/>
    <property type="molecule type" value="Genomic_DNA"/>
</dbReference>
<dbReference type="InterPro" id="IPR036116">
    <property type="entry name" value="FN3_sf"/>
</dbReference>
<keyword evidence="3" id="KW-1185">Reference proteome</keyword>
<organism evidence="2 3">
    <name type="scientific">Olivibacter ginsenosidimutans</name>
    <dbReference type="NCBI Taxonomy" id="1176537"/>
    <lineage>
        <taxon>Bacteria</taxon>
        <taxon>Pseudomonadati</taxon>
        <taxon>Bacteroidota</taxon>
        <taxon>Sphingobacteriia</taxon>
        <taxon>Sphingobacteriales</taxon>
        <taxon>Sphingobacteriaceae</taxon>
        <taxon>Olivibacter</taxon>
    </lineage>
</organism>
<evidence type="ECO:0000313" key="2">
    <source>
        <dbReference type="EMBL" id="GAA4798347.1"/>
    </source>
</evidence>
<evidence type="ECO:0000313" key="3">
    <source>
        <dbReference type="Proteomes" id="UP001501411"/>
    </source>
</evidence>
<proteinExistence type="predicted"/>
<dbReference type="RefSeq" id="WP_345232512.1">
    <property type="nucleotide sequence ID" value="NZ_BAABIQ010000039.1"/>
</dbReference>
<dbReference type="Gene3D" id="2.60.40.10">
    <property type="entry name" value="Immunoglobulins"/>
    <property type="match status" value="1"/>
</dbReference>